<organism evidence="3 4">
    <name type="scientific">Bifidobacterium stellenboschense</name>
    <dbReference type="NCBI Taxonomy" id="762211"/>
    <lineage>
        <taxon>Bacteria</taxon>
        <taxon>Bacillati</taxon>
        <taxon>Actinomycetota</taxon>
        <taxon>Actinomycetes</taxon>
        <taxon>Bifidobacteriales</taxon>
        <taxon>Bifidobacteriaceae</taxon>
        <taxon>Bifidobacterium</taxon>
    </lineage>
</organism>
<dbReference type="EMBL" id="JGZP01000011">
    <property type="protein sequence ID" value="KFI97837.1"/>
    <property type="molecule type" value="Genomic_DNA"/>
</dbReference>
<keyword evidence="4" id="KW-1185">Reference proteome</keyword>
<keyword evidence="2" id="KW-0812">Transmembrane</keyword>
<proteinExistence type="predicted"/>
<feature type="transmembrane region" description="Helical" evidence="2">
    <location>
        <begin position="12"/>
        <end position="39"/>
    </location>
</feature>
<dbReference type="STRING" id="762211.BSTEL_0648"/>
<evidence type="ECO:0000313" key="4">
    <source>
        <dbReference type="Proteomes" id="UP000029004"/>
    </source>
</evidence>
<keyword evidence="2" id="KW-1133">Transmembrane helix</keyword>
<dbReference type="Proteomes" id="UP000029004">
    <property type="component" value="Unassembled WGS sequence"/>
</dbReference>
<evidence type="ECO:0000256" key="1">
    <source>
        <dbReference type="SAM" id="MobiDB-lite"/>
    </source>
</evidence>
<evidence type="ECO:0000313" key="3">
    <source>
        <dbReference type="EMBL" id="KFI97837.1"/>
    </source>
</evidence>
<dbReference type="AlphaFoldDB" id="A0A087DQN7"/>
<sequence length="73" mass="8294">MPGDRRPTVNVWDLICLLLAVAVFQSTLMVSTVVCMTALHRVFDWNPFTTRRTRAGNEGEKRETQKGESGRNQ</sequence>
<reference evidence="3 4" key="1">
    <citation type="submission" date="2014-03" db="EMBL/GenBank/DDBJ databases">
        <title>Genomics of Bifidobacteria.</title>
        <authorList>
            <person name="Ventura M."/>
            <person name="Milani C."/>
            <person name="Lugli G.A."/>
        </authorList>
    </citation>
    <scope>NUCLEOTIDE SEQUENCE [LARGE SCALE GENOMIC DNA]</scope>
    <source>
        <strain evidence="3 4">DSM 23968</strain>
    </source>
</reference>
<accession>A0A087DQN7</accession>
<keyword evidence="2" id="KW-0472">Membrane</keyword>
<protein>
    <submittedName>
        <fullName evidence="3">Uncharacterized protein</fullName>
    </submittedName>
</protein>
<evidence type="ECO:0000256" key="2">
    <source>
        <dbReference type="SAM" id="Phobius"/>
    </source>
</evidence>
<gene>
    <name evidence="3" type="ORF">BSTEL_0648</name>
</gene>
<feature type="region of interest" description="Disordered" evidence="1">
    <location>
        <begin position="50"/>
        <end position="73"/>
    </location>
</feature>
<name>A0A087DQN7_9BIFI</name>
<comment type="caution">
    <text evidence="3">The sequence shown here is derived from an EMBL/GenBank/DDBJ whole genome shotgun (WGS) entry which is preliminary data.</text>
</comment>
<feature type="compositionally biased region" description="Basic and acidic residues" evidence="1">
    <location>
        <begin position="55"/>
        <end position="73"/>
    </location>
</feature>